<sequence>MMASEIEEGGKITIGETSSESSGLGQQPTRESTLLRTQRRRNRKKLVATKQQAEEAVTGNCESKVQEQEETQPSVTFRELPEVRPICEGKIYVQREHSFVPVNQNSFFEKSASATLPNEVAAFSPETVASELQRRCLPVATFCHGLLAGLALWHAITVDASPCDKSVSVVNIERTFQIIFYILSTVSAVSVLDWCVPSNVSSFRAFQRHLAENPASVFALAACIAAHLASDLSAKLDDQHAFKLSNSTSLIATNENFEEMHKQWQTLNLVRCVLAVLGFFLTAISRNSH</sequence>
<evidence type="ECO:0000256" key="2">
    <source>
        <dbReference type="ARBA" id="ARBA00004141"/>
    </source>
</evidence>
<evidence type="ECO:0000256" key="9">
    <source>
        <dbReference type="ARBA" id="ARBA00023273"/>
    </source>
</evidence>
<keyword evidence="9" id="KW-0966">Cell projection</keyword>
<keyword evidence="6 12" id="KW-1133">Transmembrane helix</keyword>
<dbReference type="PANTHER" id="PTHR28388">
    <property type="entry name" value="TRANSMEMBRANE PROTEIN 237"/>
    <property type="match status" value="1"/>
</dbReference>
<evidence type="ECO:0000256" key="4">
    <source>
        <dbReference type="ARBA" id="ARBA00022692"/>
    </source>
</evidence>
<name>A0A8S1DG97_9INSE</name>
<feature type="region of interest" description="Disordered" evidence="11">
    <location>
        <begin position="1"/>
        <end position="52"/>
    </location>
</feature>
<keyword evidence="8 12" id="KW-0472">Membrane</keyword>
<evidence type="ECO:0000256" key="3">
    <source>
        <dbReference type="ARBA" id="ARBA00008783"/>
    </source>
</evidence>
<dbReference type="AlphaFoldDB" id="A0A8S1DG97"/>
<gene>
    <name evidence="13" type="ORF">CLODIP_2_CD05472</name>
</gene>
<keyword evidence="5" id="KW-0970">Cilium biogenesis/degradation</keyword>
<evidence type="ECO:0000256" key="12">
    <source>
        <dbReference type="SAM" id="Phobius"/>
    </source>
</evidence>
<evidence type="ECO:0000313" key="14">
    <source>
        <dbReference type="Proteomes" id="UP000494165"/>
    </source>
</evidence>
<dbReference type="EMBL" id="CADEPI010000180">
    <property type="protein sequence ID" value="CAB3379187.1"/>
    <property type="molecule type" value="Genomic_DNA"/>
</dbReference>
<protein>
    <submittedName>
        <fullName evidence="13">Uncharacterized protein</fullName>
    </submittedName>
</protein>
<comment type="similarity">
    <text evidence="3">Belongs to the TMEM237 family.</text>
</comment>
<keyword evidence="4 12" id="KW-0812">Transmembrane</keyword>
<keyword evidence="7" id="KW-0969">Cilium</keyword>
<evidence type="ECO:0000256" key="7">
    <source>
        <dbReference type="ARBA" id="ARBA00023069"/>
    </source>
</evidence>
<feature type="compositionally biased region" description="Polar residues" evidence="11">
    <location>
        <begin position="18"/>
        <end position="36"/>
    </location>
</feature>
<reference evidence="13 14" key="1">
    <citation type="submission" date="2020-04" db="EMBL/GenBank/DDBJ databases">
        <authorList>
            <person name="Alioto T."/>
            <person name="Alioto T."/>
            <person name="Gomez Garrido J."/>
        </authorList>
    </citation>
    <scope>NUCLEOTIDE SEQUENCE [LARGE SCALE GENOMIC DNA]</scope>
</reference>
<feature type="transmembrane region" description="Helical" evidence="12">
    <location>
        <begin position="176"/>
        <end position="196"/>
    </location>
</feature>
<comment type="function">
    <text evidence="10">Component of the transition zone in primary cilia. Required for ciliogenesis.</text>
</comment>
<evidence type="ECO:0000256" key="11">
    <source>
        <dbReference type="SAM" id="MobiDB-lite"/>
    </source>
</evidence>
<feature type="transmembrane region" description="Helical" evidence="12">
    <location>
        <begin position="136"/>
        <end position="156"/>
    </location>
</feature>
<dbReference type="GO" id="GO:0016020">
    <property type="term" value="C:membrane"/>
    <property type="evidence" value="ECO:0007669"/>
    <property type="project" value="UniProtKB-SubCell"/>
</dbReference>
<evidence type="ECO:0000256" key="5">
    <source>
        <dbReference type="ARBA" id="ARBA00022794"/>
    </source>
</evidence>
<evidence type="ECO:0000256" key="10">
    <source>
        <dbReference type="ARBA" id="ARBA00025631"/>
    </source>
</evidence>
<proteinExistence type="inferred from homology"/>
<organism evidence="13 14">
    <name type="scientific">Cloeon dipterum</name>
    <dbReference type="NCBI Taxonomy" id="197152"/>
    <lineage>
        <taxon>Eukaryota</taxon>
        <taxon>Metazoa</taxon>
        <taxon>Ecdysozoa</taxon>
        <taxon>Arthropoda</taxon>
        <taxon>Hexapoda</taxon>
        <taxon>Insecta</taxon>
        <taxon>Pterygota</taxon>
        <taxon>Palaeoptera</taxon>
        <taxon>Ephemeroptera</taxon>
        <taxon>Pisciforma</taxon>
        <taxon>Baetidae</taxon>
        <taxon>Cloeon</taxon>
    </lineage>
</organism>
<feature type="transmembrane region" description="Helical" evidence="12">
    <location>
        <begin position="264"/>
        <end position="284"/>
    </location>
</feature>
<dbReference type="GO" id="GO:0060271">
    <property type="term" value="P:cilium assembly"/>
    <property type="evidence" value="ECO:0007669"/>
    <property type="project" value="TreeGrafter"/>
</dbReference>
<evidence type="ECO:0000256" key="8">
    <source>
        <dbReference type="ARBA" id="ARBA00023136"/>
    </source>
</evidence>
<dbReference type="PANTHER" id="PTHR28388:SF1">
    <property type="entry name" value="TRANSMEMBRANE PROTEIN 237"/>
    <property type="match status" value="1"/>
</dbReference>
<keyword evidence="14" id="KW-1185">Reference proteome</keyword>
<comment type="subcellular location">
    <subcellularLocation>
        <location evidence="1">Cell projection</location>
        <location evidence="1">Cilium</location>
    </subcellularLocation>
    <subcellularLocation>
        <location evidence="2">Membrane</location>
        <topology evidence="2">Multi-pass membrane protein</topology>
    </subcellularLocation>
</comment>
<dbReference type="Pfam" id="PF15383">
    <property type="entry name" value="TMEM237"/>
    <property type="match status" value="1"/>
</dbReference>
<evidence type="ECO:0000256" key="1">
    <source>
        <dbReference type="ARBA" id="ARBA00004138"/>
    </source>
</evidence>
<comment type="caution">
    <text evidence="13">The sequence shown here is derived from an EMBL/GenBank/DDBJ whole genome shotgun (WGS) entry which is preliminary data.</text>
</comment>
<accession>A0A8S1DG97</accession>
<dbReference type="GO" id="GO:0035869">
    <property type="term" value="C:ciliary transition zone"/>
    <property type="evidence" value="ECO:0007669"/>
    <property type="project" value="TreeGrafter"/>
</dbReference>
<dbReference type="Proteomes" id="UP000494165">
    <property type="component" value="Unassembled WGS sequence"/>
</dbReference>
<evidence type="ECO:0000313" key="13">
    <source>
        <dbReference type="EMBL" id="CAB3379187.1"/>
    </source>
</evidence>
<dbReference type="InterPro" id="IPR029409">
    <property type="entry name" value="TMEM237"/>
</dbReference>
<feature type="compositionally biased region" description="Basic residues" evidence="11">
    <location>
        <begin position="37"/>
        <end position="47"/>
    </location>
</feature>
<evidence type="ECO:0000256" key="6">
    <source>
        <dbReference type="ARBA" id="ARBA00022989"/>
    </source>
</evidence>